<evidence type="ECO:0000256" key="8">
    <source>
        <dbReference type="ARBA" id="ARBA00048336"/>
    </source>
</evidence>
<keyword evidence="3" id="KW-0479">Metal-binding</keyword>
<dbReference type="InterPro" id="IPR015655">
    <property type="entry name" value="PP2C"/>
</dbReference>
<evidence type="ECO:0000256" key="6">
    <source>
        <dbReference type="ARBA" id="ARBA00023211"/>
    </source>
</evidence>
<dbReference type="Gene3D" id="3.60.40.10">
    <property type="entry name" value="PPM-type phosphatase domain"/>
    <property type="match status" value="1"/>
</dbReference>
<dbReference type="InterPro" id="IPR036457">
    <property type="entry name" value="PPM-type-like_dom_sf"/>
</dbReference>
<dbReference type="GO" id="GO:0046872">
    <property type="term" value="F:metal ion binding"/>
    <property type="evidence" value="ECO:0007669"/>
    <property type="project" value="UniProtKB-KW"/>
</dbReference>
<gene>
    <name evidence="10" type="ORF">HXA33_05460</name>
</gene>
<evidence type="ECO:0000256" key="1">
    <source>
        <dbReference type="ARBA" id="ARBA00001936"/>
    </source>
</evidence>
<dbReference type="NCBIfam" id="NF033484">
    <property type="entry name" value="Stp1_PP2C_phos"/>
    <property type="match status" value="1"/>
</dbReference>
<feature type="domain" description="PPM-type phosphatase" evidence="9">
    <location>
        <begin position="2"/>
        <end position="242"/>
    </location>
</feature>
<dbReference type="Pfam" id="PF13672">
    <property type="entry name" value="PP2C_2"/>
    <property type="match status" value="1"/>
</dbReference>
<evidence type="ECO:0000256" key="7">
    <source>
        <dbReference type="ARBA" id="ARBA00047761"/>
    </source>
</evidence>
<name>A0A9Q4FYC3_SALAG</name>
<dbReference type="GO" id="GO:0004722">
    <property type="term" value="F:protein serine/threonine phosphatase activity"/>
    <property type="evidence" value="ECO:0007669"/>
    <property type="project" value="UniProtKB-EC"/>
</dbReference>
<dbReference type="SMART" id="SM00331">
    <property type="entry name" value="PP2C_SIG"/>
    <property type="match status" value="1"/>
</dbReference>
<evidence type="ECO:0000259" key="9">
    <source>
        <dbReference type="PROSITE" id="PS51746"/>
    </source>
</evidence>
<dbReference type="SMART" id="SM00332">
    <property type="entry name" value="PP2Cc"/>
    <property type="match status" value="1"/>
</dbReference>
<keyword evidence="6" id="KW-0464">Manganese</keyword>
<dbReference type="EMBL" id="JABXYM010000001">
    <property type="protein sequence ID" value="MCR6095987.1"/>
    <property type="molecule type" value="Genomic_DNA"/>
</dbReference>
<dbReference type="EC" id="3.1.3.16" evidence="2"/>
<dbReference type="InterPro" id="IPR001932">
    <property type="entry name" value="PPM-type_phosphatase-like_dom"/>
</dbReference>
<evidence type="ECO:0000256" key="2">
    <source>
        <dbReference type="ARBA" id="ARBA00013081"/>
    </source>
</evidence>
<keyword evidence="4" id="KW-0378">Hydrolase</keyword>
<keyword evidence="11" id="KW-1185">Reference proteome</keyword>
<comment type="cofactor">
    <cofactor evidence="1">
        <name>Mn(2+)</name>
        <dbReference type="ChEBI" id="CHEBI:29035"/>
    </cofactor>
</comment>
<dbReference type="SUPFAM" id="SSF81606">
    <property type="entry name" value="PP2C-like"/>
    <property type="match status" value="1"/>
</dbReference>
<comment type="catalytic activity">
    <reaction evidence="8">
        <text>O-phospho-L-threonyl-[protein] + H2O = L-threonyl-[protein] + phosphate</text>
        <dbReference type="Rhea" id="RHEA:47004"/>
        <dbReference type="Rhea" id="RHEA-COMP:11060"/>
        <dbReference type="Rhea" id="RHEA-COMP:11605"/>
        <dbReference type="ChEBI" id="CHEBI:15377"/>
        <dbReference type="ChEBI" id="CHEBI:30013"/>
        <dbReference type="ChEBI" id="CHEBI:43474"/>
        <dbReference type="ChEBI" id="CHEBI:61977"/>
        <dbReference type="EC" id="3.1.3.16"/>
    </reaction>
</comment>
<reference evidence="10" key="1">
    <citation type="submission" date="2020-06" db="EMBL/GenBank/DDBJ databases">
        <title>Insight into the genomes of haloalkaliphilic bacilli from Kenyan soda lakes.</title>
        <authorList>
            <person name="Mwirichia R."/>
            <person name="Villamizar G.C."/>
            <person name="Poehlein A."/>
            <person name="Mugweru J."/>
            <person name="Kipnyargis A."/>
            <person name="Kiplimo D."/>
            <person name="Orwa P."/>
            <person name="Daniel R."/>
        </authorList>
    </citation>
    <scope>NUCLEOTIDE SEQUENCE</scope>
    <source>
        <strain evidence="10">B1096_S55</strain>
    </source>
</reference>
<dbReference type="FunFam" id="3.60.40.10:FF:000002">
    <property type="entry name" value="Serine/threonine phosphatase stp"/>
    <property type="match status" value="1"/>
</dbReference>
<evidence type="ECO:0000313" key="10">
    <source>
        <dbReference type="EMBL" id="MCR6095987.1"/>
    </source>
</evidence>
<comment type="catalytic activity">
    <reaction evidence="7">
        <text>O-phospho-L-seryl-[protein] + H2O = L-seryl-[protein] + phosphate</text>
        <dbReference type="Rhea" id="RHEA:20629"/>
        <dbReference type="Rhea" id="RHEA-COMP:9863"/>
        <dbReference type="Rhea" id="RHEA-COMP:11604"/>
        <dbReference type="ChEBI" id="CHEBI:15377"/>
        <dbReference type="ChEBI" id="CHEBI:29999"/>
        <dbReference type="ChEBI" id="CHEBI:43474"/>
        <dbReference type="ChEBI" id="CHEBI:83421"/>
        <dbReference type="EC" id="3.1.3.16"/>
    </reaction>
</comment>
<evidence type="ECO:0000256" key="4">
    <source>
        <dbReference type="ARBA" id="ARBA00022801"/>
    </source>
</evidence>
<keyword evidence="5" id="KW-0904">Protein phosphatase</keyword>
<dbReference type="RefSeq" id="WP_257820720.1">
    <property type="nucleotide sequence ID" value="NZ_JABXYM010000001.1"/>
</dbReference>
<dbReference type="PANTHER" id="PTHR47992">
    <property type="entry name" value="PROTEIN PHOSPHATASE"/>
    <property type="match status" value="1"/>
</dbReference>
<evidence type="ECO:0000313" key="11">
    <source>
        <dbReference type="Proteomes" id="UP001057753"/>
    </source>
</evidence>
<dbReference type="PROSITE" id="PS51746">
    <property type="entry name" value="PPM_2"/>
    <property type="match status" value="1"/>
</dbReference>
<proteinExistence type="predicted"/>
<sequence>MEGIFRTDTGKLRPHNEDSGAVKENNFGQLLAIVADGMGGHQAGDVASQMARDSMLAHWEQMTEFLSPVHAEKWLQETVSKVNETIYMHALDNPKCEGMGTTLVAAVCSNEFVTFSNVGDSRVYIFEDDLLKQMTEDHSLVGELVRSGQLSQEEADHHPRKNVLMRALGTDSTIEVDVATVNWKHTSLLLLCTDGLTNMLTDNDIMAHLSQETDLSTICDNLITEANNSGGEDNISISLVRHNEKDVTIS</sequence>
<dbReference type="AlphaFoldDB" id="A0A9Q4FYC3"/>
<protein>
    <recommendedName>
        <fullName evidence="2">protein-serine/threonine phosphatase</fullName>
        <ecNumber evidence="2">3.1.3.16</ecNumber>
    </recommendedName>
</protein>
<organism evidence="10 11">
    <name type="scientific">Salipaludibacillus agaradhaerens</name>
    <name type="common">Bacillus agaradhaerens</name>
    <dbReference type="NCBI Taxonomy" id="76935"/>
    <lineage>
        <taxon>Bacteria</taxon>
        <taxon>Bacillati</taxon>
        <taxon>Bacillota</taxon>
        <taxon>Bacilli</taxon>
        <taxon>Bacillales</taxon>
        <taxon>Bacillaceae</taxon>
    </lineage>
</organism>
<comment type="caution">
    <text evidence="10">The sequence shown here is derived from an EMBL/GenBank/DDBJ whole genome shotgun (WGS) entry which is preliminary data.</text>
</comment>
<dbReference type="Proteomes" id="UP001057753">
    <property type="component" value="Unassembled WGS sequence"/>
</dbReference>
<accession>A0A9Q4FYC3</accession>
<dbReference type="CDD" id="cd00143">
    <property type="entry name" value="PP2Cc"/>
    <property type="match status" value="1"/>
</dbReference>
<evidence type="ECO:0000256" key="3">
    <source>
        <dbReference type="ARBA" id="ARBA00022723"/>
    </source>
</evidence>
<evidence type="ECO:0000256" key="5">
    <source>
        <dbReference type="ARBA" id="ARBA00022912"/>
    </source>
</evidence>